<protein>
    <submittedName>
        <fullName evidence="2">Uncharacterized protein</fullName>
    </submittedName>
</protein>
<dbReference type="VEuPathDB" id="AmoebaDB:ACA1_177540"/>
<proteinExistence type="predicted"/>
<sequence>MAPKRAPGVTENVKIRQAVLIDELRKLEWSPAPHTTATASYLSAPPATSARCSKPPLTPHHAQQRRWHSNPAEQQERQPPRRAPCVVSPAVGRTSYVEEEEEDKKRKLRPVEALRVVLGLRPRRKSFQKCLAQQL</sequence>
<name>L8GT37_ACACF</name>
<evidence type="ECO:0000256" key="1">
    <source>
        <dbReference type="SAM" id="MobiDB-lite"/>
    </source>
</evidence>
<dbReference type="EMBL" id="KB008006">
    <property type="protein sequence ID" value="ELR16145.1"/>
    <property type="molecule type" value="Genomic_DNA"/>
</dbReference>
<organism evidence="2 3">
    <name type="scientific">Acanthamoeba castellanii (strain ATCC 30010 / Neff)</name>
    <dbReference type="NCBI Taxonomy" id="1257118"/>
    <lineage>
        <taxon>Eukaryota</taxon>
        <taxon>Amoebozoa</taxon>
        <taxon>Discosea</taxon>
        <taxon>Longamoebia</taxon>
        <taxon>Centramoebida</taxon>
        <taxon>Acanthamoebidae</taxon>
        <taxon>Acanthamoeba</taxon>
    </lineage>
</organism>
<dbReference type="KEGG" id="acan:ACA1_177540"/>
<reference evidence="2 3" key="1">
    <citation type="journal article" date="2013" name="Genome Biol.">
        <title>Genome of Acanthamoeba castellanii highlights extensive lateral gene transfer and early evolution of tyrosine kinase signaling.</title>
        <authorList>
            <person name="Clarke M."/>
            <person name="Lohan A.J."/>
            <person name="Liu B."/>
            <person name="Lagkouvardos I."/>
            <person name="Roy S."/>
            <person name="Zafar N."/>
            <person name="Bertelli C."/>
            <person name="Schilde C."/>
            <person name="Kianianmomeni A."/>
            <person name="Burglin T.R."/>
            <person name="Frech C."/>
            <person name="Turcotte B."/>
            <person name="Kopec K.O."/>
            <person name="Synnott J.M."/>
            <person name="Choo C."/>
            <person name="Paponov I."/>
            <person name="Finkler A."/>
            <person name="Soon Heng Tan C."/>
            <person name="Hutchins A.P."/>
            <person name="Weinmeier T."/>
            <person name="Rattei T."/>
            <person name="Chu J.S."/>
            <person name="Gimenez G."/>
            <person name="Irimia M."/>
            <person name="Rigden D.J."/>
            <person name="Fitzpatrick D.A."/>
            <person name="Lorenzo-Morales J."/>
            <person name="Bateman A."/>
            <person name="Chiu C.H."/>
            <person name="Tang P."/>
            <person name="Hegemann P."/>
            <person name="Fromm H."/>
            <person name="Raoult D."/>
            <person name="Greub G."/>
            <person name="Miranda-Saavedra D."/>
            <person name="Chen N."/>
            <person name="Nash P."/>
            <person name="Ginger M.L."/>
            <person name="Horn M."/>
            <person name="Schaap P."/>
            <person name="Caler L."/>
            <person name="Loftus B."/>
        </authorList>
    </citation>
    <scope>NUCLEOTIDE SEQUENCE [LARGE SCALE GENOMIC DNA]</scope>
    <source>
        <strain evidence="2 3">Neff</strain>
    </source>
</reference>
<dbReference type="AlphaFoldDB" id="L8GT37"/>
<keyword evidence="3" id="KW-1185">Reference proteome</keyword>
<dbReference type="Proteomes" id="UP000011083">
    <property type="component" value="Unassembled WGS sequence"/>
</dbReference>
<accession>L8GT37</accession>
<dbReference type="GeneID" id="14916840"/>
<gene>
    <name evidence="2" type="ORF">ACA1_177540</name>
</gene>
<evidence type="ECO:0000313" key="2">
    <source>
        <dbReference type="EMBL" id="ELR16145.1"/>
    </source>
</evidence>
<feature type="region of interest" description="Disordered" evidence="1">
    <location>
        <begin position="36"/>
        <end position="105"/>
    </location>
</feature>
<evidence type="ECO:0000313" key="3">
    <source>
        <dbReference type="Proteomes" id="UP000011083"/>
    </source>
</evidence>
<dbReference type="RefSeq" id="XP_004338158.1">
    <property type="nucleotide sequence ID" value="XM_004338110.1"/>
</dbReference>